<organism evidence="1 2">
    <name type="scientific">Shewanella violacea (strain JCM 10179 / CIP 106290 / LMG 19151 / DSS12)</name>
    <dbReference type="NCBI Taxonomy" id="637905"/>
    <lineage>
        <taxon>Bacteria</taxon>
        <taxon>Pseudomonadati</taxon>
        <taxon>Pseudomonadota</taxon>
        <taxon>Gammaproteobacteria</taxon>
        <taxon>Alteromonadales</taxon>
        <taxon>Shewanellaceae</taxon>
        <taxon>Shewanella</taxon>
    </lineage>
</organism>
<dbReference type="EMBL" id="AP011177">
    <property type="protein sequence ID" value="BAJ03120.1"/>
    <property type="molecule type" value="Genomic_DNA"/>
</dbReference>
<proteinExistence type="predicted"/>
<dbReference type="Proteomes" id="UP000002350">
    <property type="component" value="Chromosome"/>
</dbReference>
<name>D4ZAS5_SHEVD</name>
<evidence type="ECO:0000313" key="2">
    <source>
        <dbReference type="Proteomes" id="UP000002350"/>
    </source>
</evidence>
<keyword evidence="2" id="KW-1185">Reference proteome</keyword>
<dbReference type="KEGG" id="svo:SVI_3149"/>
<accession>D4ZAS5</accession>
<gene>
    <name evidence="1" type="ordered locus">SVI_3149</name>
</gene>
<reference evidence="2" key="1">
    <citation type="journal article" date="2010" name="Mol. Biosyst.">
        <title>Complete genome sequence and comparative analysis of Shewanella violacea, a psychrophilic and piezophilic bacterium from deep sea floor sediments.</title>
        <authorList>
            <person name="Aono E."/>
            <person name="Baba T."/>
            <person name="Ara T."/>
            <person name="Nishi T."/>
            <person name="Nakamichi T."/>
            <person name="Inamoto E."/>
            <person name="Toyonaga H."/>
            <person name="Hasegawa M."/>
            <person name="Takai Y."/>
            <person name="Okumura Y."/>
            <person name="Baba M."/>
            <person name="Tomita M."/>
            <person name="Kato C."/>
            <person name="Oshima T."/>
            <person name="Nakasone K."/>
            <person name="Mori H."/>
        </authorList>
    </citation>
    <scope>NUCLEOTIDE SEQUENCE [LARGE SCALE GENOMIC DNA]</scope>
    <source>
        <strain evidence="2">JCM 10179 / CIP 106290 / LMG 19151 / DSS12</strain>
    </source>
</reference>
<protein>
    <submittedName>
        <fullName evidence="1">Uncharacterized protein</fullName>
    </submittedName>
</protein>
<dbReference type="HOGENOM" id="CLU_3398444_0_0_6"/>
<dbReference type="AlphaFoldDB" id="D4ZAS5"/>
<evidence type="ECO:0000313" key="1">
    <source>
        <dbReference type="EMBL" id="BAJ03120.1"/>
    </source>
</evidence>
<sequence length="31" mass="3626">MTEYVNLAVISRLPCWEALGNNEVMSFYDIF</sequence>